<dbReference type="KEGG" id="saes:HBH39_18790"/>
<geneLocation type="plasmid" evidence="1 2">
    <name>pPN3F2_2</name>
</geneLocation>
<sequence>MLPDEVIALIKDELTLREMQDTELKLMVELMDSRNESANHENVITIALAKKIEELEGIQS</sequence>
<dbReference type="EMBL" id="CP050315">
    <property type="protein sequence ID" value="QIR16525.1"/>
    <property type="molecule type" value="Genomic_DNA"/>
</dbReference>
<gene>
    <name evidence="1" type="ORF">HBH39_18790</name>
</gene>
<dbReference type="AlphaFoldDB" id="A0A6G9QR43"/>
<dbReference type="Proteomes" id="UP000502608">
    <property type="component" value="Plasmid pPN3F2_2"/>
</dbReference>
<evidence type="ECO:0000313" key="2">
    <source>
        <dbReference type="Proteomes" id="UP000502608"/>
    </source>
</evidence>
<keyword evidence="1" id="KW-0614">Plasmid</keyword>
<evidence type="ECO:0000313" key="1">
    <source>
        <dbReference type="EMBL" id="QIR16525.1"/>
    </source>
</evidence>
<proteinExistence type="predicted"/>
<accession>A0A6G9QR43</accession>
<keyword evidence="2" id="KW-1185">Reference proteome</keyword>
<protein>
    <submittedName>
        <fullName evidence="1">Uncharacterized protein</fullName>
    </submittedName>
</protein>
<organism evidence="1 2">
    <name type="scientific">Shewanella aestuarii</name>
    <dbReference type="NCBI Taxonomy" id="1028752"/>
    <lineage>
        <taxon>Bacteria</taxon>
        <taxon>Pseudomonadati</taxon>
        <taxon>Pseudomonadota</taxon>
        <taxon>Gammaproteobacteria</taxon>
        <taxon>Alteromonadales</taxon>
        <taxon>Shewanellaceae</taxon>
        <taxon>Shewanella</taxon>
    </lineage>
</organism>
<reference evidence="1 2" key="1">
    <citation type="submission" date="2020-03" db="EMBL/GenBank/DDBJ databases">
        <title>Complete genome sequence of Shewanella sp.</title>
        <authorList>
            <person name="Kim Y.-S."/>
            <person name="Kim S.-J."/>
            <person name="Jung H.-K."/>
            <person name="Kim K.-H."/>
        </authorList>
    </citation>
    <scope>NUCLEOTIDE SEQUENCE [LARGE SCALE GENOMIC DNA]</scope>
    <source>
        <strain evidence="1 2">PN3F2</strain>
        <plasmid evidence="1 2">pPN3F2_2</plasmid>
    </source>
</reference>
<dbReference type="RefSeq" id="WP_167680353.1">
    <property type="nucleotide sequence ID" value="NZ_CP050315.1"/>
</dbReference>
<name>A0A6G9QR43_9GAMM</name>